<protein>
    <submittedName>
        <fullName evidence="2">Uncharacterized protein</fullName>
    </submittedName>
</protein>
<dbReference type="Gene3D" id="3.40.50.300">
    <property type="entry name" value="P-loop containing nucleotide triphosphate hydrolases"/>
    <property type="match status" value="1"/>
</dbReference>
<accession>A0A914EDW7</accession>
<proteinExistence type="predicted"/>
<dbReference type="Proteomes" id="UP000887540">
    <property type="component" value="Unplaced"/>
</dbReference>
<evidence type="ECO:0000313" key="1">
    <source>
        <dbReference type="Proteomes" id="UP000887540"/>
    </source>
</evidence>
<sequence>MDVFAASWVCGNNKGVCMSHPLDEKLTTEEIRILVKRNGIIEKELHEDRIKNKRIIKVLLLGAPESGKSTLFKQMK</sequence>
<evidence type="ECO:0000313" key="2">
    <source>
        <dbReference type="WBParaSite" id="ACRNAN_scaffold754.g23218.t1"/>
    </source>
</evidence>
<dbReference type="AlphaFoldDB" id="A0A914EDW7"/>
<organism evidence="1 2">
    <name type="scientific">Acrobeloides nanus</name>
    <dbReference type="NCBI Taxonomy" id="290746"/>
    <lineage>
        <taxon>Eukaryota</taxon>
        <taxon>Metazoa</taxon>
        <taxon>Ecdysozoa</taxon>
        <taxon>Nematoda</taxon>
        <taxon>Chromadorea</taxon>
        <taxon>Rhabditida</taxon>
        <taxon>Tylenchina</taxon>
        <taxon>Cephalobomorpha</taxon>
        <taxon>Cephaloboidea</taxon>
        <taxon>Cephalobidae</taxon>
        <taxon>Acrobeloides</taxon>
    </lineage>
</organism>
<dbReference type="InterPro" id="IPR027417">
    <property type="entry name" value="P-loop_NTPase"/>
</dbReference>
<name>A0A914EDW7_9BILA</name>
<dbReference type="SUPFAM" id="SSF52540">
    <property type="entry name" value="P-loop containing nucleoside triphosphate hydrolases"/>
    <property type="match status" value="1"/>
</dbReference>
<reference evidence="2" key="1">
    <citation type="submission" date="2022-11" db="UniProtKB">
        <authorList>
            <consortium name="WormBaseParasite"/>
        </authorList>
    </citation>
    <scope>IDENTIFICATION</scope>
</reference>
<dbReference type="WBParaSite" id="ACRNAN_scaffold754.g23218.t1">
    <property type="protein sequence ID" value="ACRNAN_scaffold754.g23218.t1"/>
    <property type="gene ID" value="ACRNAN_scaffold754.g23218"/>
</dbReference>
<keyword evidence="1" id="KW-1185">Reference proteome</keyword>